<dbReference type="EMBL" id="JAWDGP010006665">
    <property type="protein sequence ID" value="KAK3737184.1"/>
    <property type="molecule type" value="Genomic_DNA"/>
</dbReference>
<evidence type="ECO:0000313" key="2">
    <source>
        <dbReference type="Proteomes" id="UP001283361"/>
    </source>
</evidence>
<comment type="caution">
    <text evidence="1">The sequence shown here is derived from an EMBL/GenBank/DDBJ whole genome shotgun (WGS) entry which is preliminary data.</text>
</comment>
<keyword evidence="2" id="KW-1185">Reference proteome</keyword>
<dbReference type="AlphaFoldDB" id="A0AAE0Y996"/>
<evidence type="ECO:0000313" key="1">
    <source>
        <dbReference type="EMBL" id="KAK3737184.1"/>
    </source>
</evidence>
<name>A0AAE0Y996_9GAST</name>
<accession>A0AAE0Y996</accession>
<sequence length="107" mass="11426">MPKCYTSFEGFPAKRKLAEGKDPPESSPSPFTTPGVILPLLASSSVRLLLEFCHSWHPPPSGSCSHSATPGILLRQAPARILPLLASSSVRLLVAFCHSWHPPPSGS</sequence>
<proteinExistence type="predicted"/>
<organism evidence="1 2">
    <name type="scientific">Elysia crispata</name>
    <name type="common">lettuce slug</name>
    <dbReference type="NCBI Taxonomy" id="231223"/>
    <lineage>
        <taxon>Eukaryota</taxon>
        <taxon>Metazoa</taxon>
        <taxon>Spiralia</taxon>
        <taxon>Lophotrochozoa</taxon>
        <taxon>Mollusca</taxon>
        <taxon>Gastropoda</taxon>
        <taxon>Heterobranchia</taxon>
        <taxon>Euthyneura</taxon>
        <taxon>Panpulmonata</taxon>
        <taxon>Sacoglossa</taxon>
        <taxon>Placobranchoidea</taxon>
        <taxon>Plakobranchidae</taxon>
        <taxon>Elysia</taxon>
    </lineage>
</organism>
<dbReference type="Proteomes" id="UP001283361">
    <property type="component" value="Unassembled WGS sequence"/>
</dbReference>
<gene>
    <name evidence="1" type="ORF">RRG08_016488</name>
</gene>
<reference evidence="1" key="1">
    <citation type="journal article" date="2023" name="G3 (Bethesda)">
        <title>A reference genome for the long-term kleptoplast-retaining sea slug Elysia crispata morphotype clarki.</title>
        <authorList>
            <person name="Eastman K.E."/>
            <person name="Pendleton A.L."/>
            <person name="Shaikh M.A."/>
            <person name="Suttiyut T."/>
            <person name="Ogas R."/>
            <person name="Tomko P."/>
            <person name="Gavelis G."/>
            <person name="Widhalm J.R."/>
            <person name="Wisecaver J.H."/>
        </authorList>
    </citation>
    <scope>NUCLEOTIDE SEQUENCE</scope>
    <source>
        <strain evidence="1">ECLA1</strain>
    </source>
</reference>
<protein>
    <submittedName>
        <fullName evidence="1">Uncharacterized protein</fullName>
    </submittedName>
</protein>